<evidence type="ECO:0000259" key="1">
    <source>
        <dbReference type="Pfam" id="PF01423"/>
    </source>
</evidence>
<feature type="domain" description="Sm" evidence="1">
    <location>
        <begin position="214"/>
        <end position="243"/>
    </location>
</feature>
<proteinExistence type="predicted"/>
<protein>
    <recommendedName>
        <fullName evidence="1">Sm domain-containing protein</fullName>
    </recommendedName>
</protein>
<dbReference type="AlphaFoldDB" id="A0A843VYY1"/>
<dbReference type="EMBL" id="NMUH01002378">
    <property type="protein sequence ID" value="MQL99607.1"/>
    <property type="molecule type" value="Genomic_DNA"/>
</dbReference>
<dbReference type="InterPro" id="IPR010920">
    <property type="entry name" value="LSM_dom_sf"/>
</dbReference>
<accession>A0A843VYY1</accession>
<evidence type="ECO:0000313" key="3">
    <source>
        <dbReference type="Proteomes" id="UP000652761"/>
    </source>
</evidence>
<gene>
    <name evidence="2" type="ORF">Taro_032331</name>
</gene>
<organism evidence="2 3">
    <name type="scientific">Colocasia esculenta</name>
    <name type="common">Wild taro</name>
    <name type="synonym">Arum esculentum</name>
    <dbReference type="NCBI Taxonomy" id="4460"/>
    <lineage>
        <taxon>Eukaryota</taxon>
        <taxon>Viridiplantae</taxon>
        <taxon>Streptophyta</taxon>
        <taxon>Embryophyta</taxon>
        <taxon>Tracheophyta</taxon>
        <taxon>Spermatophyta</taxon>
        <taxon>Magnoliopsida</taxon>
        <taxon>Liliopsida</taxon>
        <taxon>Araceae</taxon>
        <taxon>Aroideae</taxon>
        <taxon>Colocasieae</taxon>
        <taxon>Colocasia</taxon>
    </lineage>
</organism>
<comment type="caution">
    <text evidence="2">The sequence shown here is derived from an EMBL/GenBank/DDBJ whole genome shotgun (WGS) entry which is preliminary data.</text>
</comment>
<reference evidence="2" key="1">
    <citation type="submission" date="2017-07" db="EMBL/GenBank/DDBJ databases">
        <title>Taro Niue Genome Assembly and Annotation.</title>
        <authorList>
            <person name="Atibalentja N."/>
            <person name="Keating K."/>
            <person name="Fields C.J."/>
        </authorList>
    </citation>
    <scope>NUCLEOTIDE SEQUENCE</scope>
    <source>
        <strain evidence="2">Niue_2</strain>
        <tissue evidence="2">Leaf</tissue>
    </source>
</reference>
<dbReference type="Gene3D" id="2.30.30.100">
    <property type="match status" value="1"/>
</dbReference>
<name>A0A843VYY1_COLES</name>
<sequence length="254" mass="27166">MGGVEGSPKLFLVVCSGEEGALKAVEVGVMVVGEAFLGLQRWSLKERGLAVSHGCSSMERQLDEPLLRAKEAAVGTPDGSDGGQRCMERPVLRRGGLVTPGELVSSPMPMILLSEKPSLTSPTVHLGGPTRDALEVQGNSAMVLYQQQDEGEMIVYTSMEAGGQELIVHDGGDKVGWGTGCNHEGDRGARLTCRAALAARGNSGDIMILWNPFKVLQGILKGFDQATNIILDESHERVYSTKVHPQFHANPYSL</sequence>
<dbReference type="Proteomes" id="UP000652761">
    <property type="component" value="Unassembled WGS sequence"/>
</dbReference>
<evidence type="ECO:0000313" key="2">
    <source>
        <dbReference type="EMBL" id="MQL99607.1"/>
    </source>
</evidence>
<dbReference type="Pfam" id="PF01423">
    <property type="entry name" value="LSM"/>
    <property type="match status" value="1"/>
</dbReference>
<keyword evidence="3" id="KW-1185">Reference proteome</keyword>
<dbReference type="SUPFAM" id="SSF50182">
    <property type="entry name" value="Sm-like ribonucleoproteins"/>
    <property type="match status" value="1"/>
</dbReference>
<dbReference type="InterPro" id="IPR001163">
    <property type="entry name" value="Sm_dom_euk/arc"/>
</dbReference>
<dbReference type="OrthoDB" id="10263346at2759"/>